<dbReference type="GeneID" id="19460715"/>
<gene>
    <name evidence="2" type="ORF">GLAREA_01657</name>
</gene>
<feature type="compositionally biased region" description="Polar residues" evidence="1">
    <location>
        <begin position="125"/>
        <end position="135"/>
    </location>
</feature>
<accession>S3CIX5</accession>
<protein>
    <submittedName>
        <fullName evidence="2">Uncharacterized protein</fullName>
    </submittedName>
</protein>
<dbReference type="RefSeq" id="XP_008087064.1">
    <property type="nucleotide sequence ID" value="XM_008088873.1"/>
</dbReference>
<evidence type="ECO:0000313" key="2">
    <source>
        <dbReference type="EMBL" id="EPE25745.1"/>
    </source>
</evidence>
<sequence length="327" mass="35795">MTSTRETSPAFFTRVRSRFFSSSSEDVSSPPPYTSSDNSTRTSLLRSASQRQASRPSSSHRTNSAPSLPRSILSRSSSLRIVTPKHTLMPALPPERSAVPVIIEASTSPSSSDISSSTFDDTESRTPLSPASTIISEKPPPTPPPTSHPAFRNDTVAPSPSISPSQTPTPTPKTPCLVPTTPLSPPSISPLQSTPLFPLTPSITPQSIPQWLWTTHDCKTYLYQIFHTLLNNSPEVAYGKADRFEGFGPNMFSTTYAGWKSLYGAWEGDGIYSFIFVSRNMRGALPSGLTYEHFERVRKGGELEEEGEMKEKKVDEVQEIEAVERVG</sequence>
<evidence type="ECO:0000313" key="3">
    <source>
        <dbReference type="Proteomes" id="UP000016922"/>
    </source>
</evidence>
<reference evidence="2 3" key="1">
    <citation type="journal article" date="2013" name="BMC Genomics">
        <title>Genomics-driven discovery of the pneumocandin biosynthetic gene cluster in the fungus Glarea lozoyensis.</title>
        <authorList>
            <person name="Chen L."/>
            <person name="Yue Q."/>
            <person name="Zhang X."/>
            <person name="Xiang M."/>
            <person name="Wang C."/>
            <person name="Li S."/>
            <person name="Che Y."/>
            <person name="Ortiz-Lopez F.J."/>
            <person name="Bills G.F."/>
            <person name="Liu X."/>
            <person name="An Z."/>
        </authorList>
    </citation>
    <scope>NUCLEOTIDE SEQUENCE [LARGE SCALE GENOMIC DNA]</scope>
    <source>
        <strain evidence="3">ATCC 20868 / MF5171</strain>
    </source>
</reference>
<feature type="compositionally biased region" description="Low complexity" evidence="1">
    <location>
        <begin position="106"/>
        <end position="119"/>
    </location>
</feature>
<dbReference type="AlphaFoldDB" id="S3CIX5"/>
<evidence type="ECO:0000256" key="1">
    <source>
        <dbReference type="SAM" id="MobiDB-lite"/>
    </source>
</evidence>
<dbReference type="HOGENOM" id="CLU_850068_0_0_1"/>
<feature type="compositionally biased region" description="Low complexity" evidence="1">
    <location>
        <begin position="43"/>
        <end position="59"/>
    </location>
</feature>
<feature type="compositionally biased region" description="Low complexity" evidence="1">
    <location>
        <begin position="66"/>
        <end position="78"/>
    </location>
</feature>
<feature type="region of interest" description="Disordered" evidence="1">
    <location>
        <begin position="105"/>
        <end position="185"/>
    </location>
</feature>
<feature type="region of interest" description="Disordered" evidence="1">
    <location>
        <begin position="19"/>
        <end position="78"/>
    </location>
</feature>
<feature type="compositionally biased region" description="Low complexity" evidence="1">
    <location>
        <begin position="19"/>
        <end position="28"/>
    </location>
</feature>
<dbReference type="KEGG" id="glz:GLAREA_01657"/>
<feature type="compositionally biased region" description="Pro residues" evidence="1">
    <location>
        <begin position="138"/>
        <end position="147"/>
    </location>
</feature>
<organism evidence="2 3">
    <name type="scientific">Glarea lozoyensis (strain ATCC 20868 / MF5171)</name>
    <dbReference type="NCBI Taxonomy" id="1116229"/>
    <lineage>
        <taxon>Eukaryota</taxon>
        <taxon>Fungi</taxon>
        <taxon>Dikarya</taxon>
        <taxon>Ascomycota</taxon>
        <taxon>Pezizomycotina</taxon>
        <taxon>Leotiomycetes</taxon>
        <taxon>Helotiales</taxon>
        <taxon>Helotiaceae</taxon>
        <taxon>Glarea</taxon>
    </lineage>
</organism>
<keyword evidence="3" id="KW-1185">Reference proteome</keyword>
<dbReference type="Proteomes" id="UP000016922">
    <property type="component" value="Unassembled WGS sequence"/>
</dbReference>
<dbReference type="OrthoDB" id="3545725at2759"/>
<name>S3CIX5_GLAL2</name>
<dbReference type="EMBL" id="KE145371">
    <property type="protein sequence ID" value="EPE25745.1"/>
    <property type="molecule type" value="Genomic_DNA"/>
</dbReference>
<proteinExistence type="predicted"/>